<dbReference type="RefSeq" id="WP_187304266.1">
    <property type="nucleotide sequence ID" value="NZ_CBCTON010000034.1"/>
</dbReference>
<protein>
    <submittedName>
        <fullName evidence="3">Fibronectin type III domain-containing protein</fullName>
    </submittedName>
</protein>
<name>A0A923NR50_9FIRM</name>
<dbReference type="SMART" id="SM00060">
    <property type="entry name" value="FN3"/>
    <property type="match status" value="1"/>
</dbReference>
<keyword evidence="1" id="KW-0732">Signal</keyword>
<accession>A0A923NR50</accession>
<evidence type="ECO:0000256" key="1">
    <source>
        <dbReference type="SAM" id="SignalP"/>
    </source>
</evidence>
<dbReference type="InterPro" id="IPR036116">
    <property type="entry name" value="FN3_sf"/>
</dbReference>
<feature type="chain" id="PRO_5039534916" evidence="1">
    <location>
        <begin position="34"/>
        <end position="248"/>
    </location>
</feature>
<dbReference type="Gene3D" id="2.60.40.10">
    <property type="entry name" value="Immunoglobulins"/>
    <property type="match status" value="2"/>
</dbReference>
<dbReference type="InterPro" id="IPR013783">
    <property type="entry name" value="Ig-like_fold"/>
</dbReference>
<dbReference type="Pfam" id="PF00041">
    <property type="entry name" value="fn3"/>
    <property type="match status" value="1"/>
</dbReference>
<evidence type="ECO:0000313" key="4">
    <source>
        <dbReference type="Proteomes" id="UP000602647"/>
    </source>
</evidence>
<dbReference type="EMBL" id="JACRYT010000027">
    <property type="protein sequence ID" value="MBC6681170.1"/>
    <property type="molecule type" value="Genomic_DNA"/>
</dbReference>
<dbReference type="AlphaFoldDB" id="A0A923NR50"/>
<feature type="signal peptide" evidence="1">
    <location>
        <begin position="1"/>
        <end position="33"/>
    </location>
</feature>
<dbReference type="InterPro" id="IPR003961">
    <property type="entry name" value="FN3_dom"/>
</dbReference>
<dbReference type="PROSITE" id="PS50853">
    <property type="entry name" value="FN3"/>
    <property type="match status" value="1"/>
</dbReference>
<dbReference type="Proteomes" id="UP000602647">
    <property type="component" value="Unassembled WGS sequence"/>
</dbReference>
<evidence type="ECO:0000313" key="3">
    <source>
        <dbReference type="EMBL" id="MBC6681170.1"/>
    </source>
</evidence>
<keyword evidence="4" id="KW-1185">Reference proteome</keyword>
<sequence length="248" mass="27792">MKRKEKRDMRKKGIAILLAICMGLLAIPASSFAYSAQQLSTPTNLKWKLTGGKAVATWSTGASAGSEMWCVAFLYKNGKSISTLAEGYAKKGTNQCDFTDLIEEHGTGLYSFRVQAIADPEGVWWGDSAVSGHSQLYKYTAKKSGSKAKAVKKPKRVTNVKVKKGKRKMTVRWKRDRKAAGYQITYARNKKFTKGKKNVTITRNKTTRKTISRLKKRTTYYVKVRAYNKSGKTKAYGSYSVVKKVKVR</sequence>
<reference evidence="3" key="1">
    <citation type="submission" date="2020-08" db="EMBL/GenBank/DDBJ databases">
        <title>Genome public.</title>
        <authorList>
            <person name="Liu C."/>
            <person name="Sun Q."/>
        </authorList>
    </citation>
    <scope>NUCLEOTIDE SEQUENCE</scope>
    <source>
        <strain evidence="3">BX12</strain>
    </source>
</reference>
<proteinExistence type="predicted"/>
<comment type="caution">
    <text evidence="3">The sequence shown here is derived from an EMBL/GenBank/DDBJ whole genome shotgun (WGS) entry which is preliminary data.</text>
</comment>
<evidence type="ECO:0000259" key="2">
    <source>
        <dbReference type="PROSITE" id="PS50853"/>
    </source>
</evidence>
<organism evidence="3 4">
    <name type="scientific">Zhenpiania hominis</name>
    <dbReference type="NCBI Taxonomy" id="2763644"/>
    <lineage>
        <taxon>Bacteria</taxon>
        <taxon>Bacillati</taxon>
        <taxon>Bacillota</taxon>
        <taxon>Clostridia</taxon>
        <taxon>Peptostreptococcales</taxon>
        <taxon>Anaerovoracaceae</taxon>
        <taxon>Zhenpiania</taxon>
    </lineage>
</organism>
<gene>
    <name evidence="3" type="ORF">H9L42_15210</name>
</gene>
<dbReference type="CDD" id="cd00063">
    <property type="entry name" value="FN3"/>
    <property type="match status" value="1"/>
</dbReference>
<feature type="domain" description="Fibronectin type-III" evidence="2">
    <location>
        <begin position="153"/>
        <end position="248"/>
    </location>
</feature>
<dbReference type="SUPFAM" id="SSF49265">
    <property type="entry name" value="Fibronectin type III"/>
    <property type="match status" value="2"/>
</dbReference>